<evidence type="ECO:0000256" key="2">
    <source>
        <dbReference type="SAM" id="Phobius"/>
    </source>
</evidence>
<proteinExistence type="predicted"/>
<evidence type="ECO:0000256" key="1">
    <source>
        <dbReference type="SAM" id="MobiDB-lite"/>
    </source>
</evidence>
<dbReference type="Gene3D" id="2.30.320.10">
    <property type="entry name" value="YwqG-like"/>
    <property type="match status" value="2"/>
</dbReference>
<name>A0ABU1MG68_9SPHN</name>
<evidence type="ECO:0000313" key="3">
    <source>
        <dbReference type="EMBL" id="MDR6509209.1"/>
    </source>
</evidence>
<accession>A0ABU1MG68</accession>
<comment type="caution">
    <text evidence="3">The sequence shown here is derived from an EMBL/GenBank/DDBJ whole genome shotgun (WGS) entry which is preliminary data.</text>
</comment>
<organism evidence="3 4">
    <name type="scientific">Novosphingobium capsulatum</name>
    <dbReference type="NCBI Taxonomy" id="13688"/>
    <lineage>
        <taxon>Bacteria</taxon>
        <taxon>Pseudomonadati</taxon>
        <taxon>Pseudomonadota</taxon>
        <taxon>Alphaproteobacteria</taxon>
        <taxon>Sphingomonadales</taxon>
        <taxon>Sphingomonadaceae</taxon>
        <taxon>Novosphingobium</taxon>
    </lineage>
</organism>
<dbReference type="Pfam" id="PF09234">
    <property type="entry name" value="DUF1963"/>
    <property type="match status" value="1"/>
</dbReference>
<reference evidence="3 4" key="1">
    <citation type="submission" date="2023-07" db="EMBL/GenBank/DDBJ databases">
        <title>Sorghum-associated microbial communities from plants grown in Nebraska, USA.</title>
        <authorList>
            <person name="Schachtman D."/>
        </authorList>
    </citation>
    <scope>NUCLEOTIDE SEQUENCE [LARGE SCALE GENOMIC DNA]</scope>
    <source>
        <strain evidence="3 4">DS1027</strain>
    </source>
</reference>
<dbReference type="Proteomes" id="UP001184150">
    <property type="component" value="Unassembled WGS sequence"/>
</dbReference>
<dbReference type="EMBL" id="JAVDRD010000001">
    <property type="protein sequence ID" value="MDR6509209.1"/>
    <property type="molecule type" value="Genomic_DNA"/>
</dbReference>
<dbReference type="SUPFAM" id="SSF103032">
    <property type="entry name" value="Hypothetical protein YwqG"/>
    <property type="match status" value="1"/>
</dbReference>
<dbReference type="InterPro" id="IPR015315">
    <property type="entry name" value="DUF1963"/>
</dbReference>
<keyword evidence="4" id="KW-1185">Reference proteome</keyword>
<dbReference type="InterPro" id="IPR035948">
    <property type="entry name" value="YwqG-like_sf"/>
</dbReference>
<keyword evidence="2" id="KW-0812">Transmembrane</keyword>
<dbReference type="RefSeq" id="WP_169048191.1">
    <property type="nucleotide sequence ID" value="NZ_JAVDRD010000001.1"/>
</dbReference>
<feature type="transmembrane region" description="Helical" evidence="2">
    <location>
        <begin position="6"/>
        <end position="27"/>
    </location>
</feature>
<dbReference type="PANTHER" id="PTHR36436">
    <property type="entry name" value="SLL5081 PROTEIN"/>
    <property type="match status" value="1"/>
</dbReference>
<dbReference type="PANTHER" id="PTHR36436:SF6">
    <property type="entry name" value="SLL5081 PROTEIN"/>
    <property type="match status" value="1"/>
</dbReference>
<feature type="region of interest" description="Disordered" evidence="1">
    <location>
        <begin position="44"/>
        <end position="76"/>
    </location>
</feature>
<gene>
    <name evidence="3" type="ORF">J2792_000049</name>
</gene>
<keyword evidence="2" id="KW-0472">Membrane</keyword>
<evidence type="ECO:0008006" key="5">
    <source>
        <dbReference type="Google" id="ProtNLM"/>
    </source>
</evidence>
<protein>
    <recommendedName>
        <fullName evidence="5">DUF1963 domain-containing protein</fullName>
    </recommendedName>
</protein>
<evidence type="ECO:0000313" key="4">
    <source>
        <dbReference type="Proteomes" id="UP001184150"/>
    </source>
</evidence>
<sequence>MTQLAPVVGIALAVVAVLATLVVLLIVRRRRAAALAAQEAELFEEAPPPPQRRRNFGPGAGTAADQADMPDDGPSLPAFVTAAQAASADAQPTAPFVAEPPAPRQSRGLPAAIAGALAQAVVFRQSFPPAPTGAHSFYGGVPFTPGPLEWPRAAHTDLPLHFLLQVDCAQVPPRARLGVLPGSGALLFFADLSAAPGGAATTEGRVIWIDDAGAAEWTEAEPPADLPPAYADAAAQAWPWAIDAADAPQVLPRWPFAPAVIELTTAAHDPAAPPLTWPESAATADALLAAQGSPVAVFALSPNDFSLRDDGLMDRPWPGFPHDWLSIQTLVAMLLREAGRTSVAAARALWPDLADEDRRTLIAQIESECGEWHALARNKAAFADVTAPVRDAFWQWFSSYAPLARLVAPRGCVAAVETTLHALPGSAAAFPDELVARLAYRHALAVRTAARVHARVPDRLLAAPCETEADQSDRIRRQLLLLELSADEALGHHLGDHVLQFWITPEDLAARQFAAVEVTAPAV</sequence>
<keyword evidence="2" id="KW-1133">Transmembrane helix</keyword>